<evidence type="ECO:0000313" key="1">
    <source>
        <dbReference type="EMBL" id="KRR11259.1"/>
    </source>
</evidence>
<proteinExistence type="predicted"/>
<dbReference type="Pfam" id="PF14284">
    <property type="entry name" value="PcfJ"/>
    <property type="match status" value="1"/>
</dbReference>
<protein>
    <recommendedName>
        <fullName evidence="3">PcfJ-like protein</fullName>
    </recommendedName>
</protein>
<dbReference type="RefSeq" id="WP_057834756.1">
    <property type="nucleotide sequence ID" value="NZ_LLXZ01000049.1"/>
</dbReference>
<dbReference type="AlphaFoldDB" id="A0A0R3LU60"/>
<accession>A0A0R3LU60</accession>
<organism evidence="1 2">
    <name type="scientific">Bradyrhizobium jicamae</name>
    <dbReference type="NCBI Taxonomy" id="280332"/>
    <lineage>
        <taxon>Bacteria</taxon>
        <taxon>Pseudomonadati</taxon>
        <taxon>Pseudomonadota</taxon>
        <taxon>Alphaproteobacteria</taxon>
        <taxon>Hyphomicrobiales</taxon>
        <taxon>Nitrobacteraceae</taxon>
        <taxon>Bradyrhizobium</taxon>
    </lineage>
</organism>
<evidence type="ECO:0000313" key="2">
    <source>
        <dbReference type="Proteomes" id="UP000050863"/>
    </source>
</evidence>
<dbReference type="Proteomes" id="UP000050863">
    <property type="component" value="Unassembled WGS sequence"/>
</dbReference>
<dbReference type="OrthoDB" id="8866982at2"/>
<comment type="caution">
    <text evidence="1">The sequence shown here is derived from an EMBL/GenBank/DDBJ whole genome shotgun (WGS) entry which is preliminary data.</text>
</comment>
<name>A0A0R3LU60_9BRAD</name>
<sequence>MAHSLIQRRQEAERARVEAYEASLRRVSQLARPAPSFHKAIDEAKRGFEADILRDASAWRPQIKTRDSARLRPAAARYLFARYAVAEHLEQIWTDCSGLAPDEIVLRKRWYIVAAGGGSLYREGAGAWLSRKEIHAFLNPPTRLGFEAAIWQAIARSYSDDLAIALRIARSRIAQTPRAELGFWREVVRFFCAHPTTVEDMDDLRDYLADCRRRNPEFGLKGRTLASLSRQMREWHRDLEAIARIEAARRRAGAAQARARGQASVREADGGASWPGAAITDWSWSRAAKDRSKREEHLVIQLRTAADLVAETRAMRHCVASYAAKCIAGHASIWSLRRRAAGNTERLLTIELDRRSRAIQVRGFANRTPRPEERNLLERWAKARGISLP</sequence>
<reference evidence="1 2" key="1">
    <citation type="submission" date="2014-03" db="EMBL/GenBank/DDBJ databases">
        <title>Bradyrhizobium valentinum sp. nov., isolated from effective nodules of Lupinus mariae-josephae, a lupine endemic of basic-lime soils in Eastern Spain.</title>
        <authorList>
            <person name="Duran D."/>
            <person name="Rey L."/>
            <person name="Navarro A."/>
            <person name="Busquets A."/>
            <person name="Imperial J."/>
            <person name="Ruiz-Argueso T."/>
        </authorList>
    </citation>
    <scope>NUCLEOTIDE SEQUENCE [LARGE SCALE GENOMIC DNA]</scope>
    <source>
        <strain evidence="1 2">PAC68</strain>
    </source>
</reference>
<dbReference type="InterPro" id="IPR025586">
    <property type="entry name" value="PcfJ"/>
</dbReference>
<evidence type="ECO:0008006" key="3">
    <source>
        <dbReference type="Google" id="ProtNLM"/>
    </source>
</evidence>
<dbReference type="EMBL" id="LLXZ01000049">
    <property type="protein sequence ID" value="KRR11259.1"/>
    <property type="molecule type" value="Genomic_DNA"/>
</dbReference>
<gene>
    <name evidence="1" type="ORF">CQ12_05275</name>
</gene>
<dbReference type="STRING" id="280332.CQ12_05275"/>
<keyword evidence="2" id="KW-1185">Reference proteome</keyword>